<dbReference type="PANTHER" id="PTHR33322:SF16">
    <property type="entry name" value="BAG FAMILY MOLECULAR CHAPERONE REGULATOR 6"/>
    <property type="match status" value="1"/>
</dbReference>
<dbReference type="Pfam" id="PF02179">
    <property type="entry name" value="BAG"/>
    <property type="match status" value="1"/>
</dbReference>
<reference evidence="5 8" key="1">
    <citation type="journal article" date="2011" name="Nature">
        <title>The Medicago genome provides insight into the evolution of rhizobial symbioses.</title>
        <authorList>
            <person name="Young N.D."/>
            <person name="Debelle F."/>
            <person name="Oldroyd G.E."/>
            <person name="Geurts R."/>
            <person name="Cannon S.B."/>
            <person name="Udvardi M.K."/>
            <person name="Benedito V.A."/>
            <person name="Mayer K.F."/>
            <person name="Gouzy J."/>
            <person name="Schoof H."/>
            <person name="Van de Peer Y."/>
            <person name="Proost S."/>
            <person name="Cook D.R."/>
            <person name="Meyers B.C."/>
            <person name="Spannagl M."/>
            <person name="Cheung F."/>
            <person name="De Mita S."/>
            <person name="Krishnakumar V."/>
            <person name="Gundlach H."/>
            <person name="Zhou S."/>
            <person name="Mudge J."/>
            <person name="Bharti A.K."/>
            <person name="Murray J.D."/>
            <person name="Naoumkina M.A."/>
            <person name="Rosen B."/>
            <person name="Silverstein K.A."/>
            <person name="Tang H."/>
            <person name="Rombauts S."/>
            <person name="Zhao P.X."/>
            <person name="Zhou P."/>
            <person name="Barbe V."/>
            <person name="Bardou P."/>
            <person name="Bechner M."/>
            <person name="Bellec A."/>
            <person name="Berger A."/>
            <person name="Berges H."/>
            <person name="Bidwell S."/>
            <person name="Bisseling T."/>
            <person name="Choisne N."/>
            <person name="Couloux A."/>
            <person name="Denny R."/>
            <person name="Deshpande S."/>
            <person name="Dai X."/>
            <person name="Doyle J.J."/>
            <person name="Dudez A.M."/>
            <person name="Farmer A.D."/>
            <person name="Fouteau S."/>
            <person name="Franken C."/>
            <person name="Gibelin C."/>
            <person name="Gish J."/>
            <person name="Goldstein S."/>
            <person name="Gonzalez A.J."/>
            <person name="Green P.J."/>
            <person name="Hallab A."/>
            <person name="Hartog M."/>
            <person name="Hua A."/>
            <person name="Humphray S.J."/>
            <person name="Jeong D.H."/>
            <person name="Jing Y."/>
            <person name="Jocker A."/>
            <person name="Kenton S.M."/>
            <person name="Kim D.J."/>
            <person name="Klee K."/>
            <person name="Lai H."/>
            <person name="Lang C."/>
            <person name="Lin S."/>
            <person name="Macmil S.L."/>
            <person name="Magdelenat G."/>
            <person name="Matthews L."/>
            <person name="McCorrison J."/>
            <person name="Monaghan E.L."/>
            <person name="Mun J.H."/>
            <person name="Najar F.Z."/>
            <person name="Nicholson C."/>
            <person name="Noirot C."/>
            <person name="O'Bleness M."/>
            <person name="Paule C.R."/>
            <person name="Poulain J."/>
            <person name="Prion F."/>
            <person name="Qin B."/>
            <person name="Qu C."/>
            <person name="Retzel E.F."/>
            <person name="Riddle C."/>
            <person name="Sallet E."/>
            <person name="Samain S."/>
            <person name="Samson N."/>
            <person name="Sanders I."/>
            <person name="Saurat O."/>
            <person name="Scarpelli C."/>
            <person name="Schiex T."/>
            <person name="Segurens B."/>
            <person name="Severin A.J."/>
            <person name="Sherrier D.J."/>
            <person name="Shi R."/>
            <person name="Sims S."/>
            <person name="Singer S.R."/>
            <person name="Sinharoy S."/>
            <person name="Sterck L."/>
            <person name="Viollet A."/>
            <person name="Wang B.B."/>
            <person name="Wang K."/>
            <person name="Wang M."/>
            <person name="Wang X."/>
            <person name="Warfsmann J."/>
            <person name="Weissenbach J."/>
            <person name="White D.D."/>
            <person name="White J.D."/>
            <person name="Wiley G.B."/>
            <person name="Wincker P."/>
            <person name="Xing Y."/>
            <person name="Yang L."/>
            <person name="Yao Z."/>
            <person name="Ying F."/>
            <person name="Zhai J."/>
            <person name="Zhou L."/>
            <person name="Zuber A."/>
            <person name="Denarie J."/>
            <person name="Dixon R.A."/>
            <person name="May G.D."/>
            <person name="Schwartz D.C."/>
            <person name="Rogers J."/>
            <person name="Quetier F."/>
            <person name="Town C.D."/>
            <person name="Roe B.A."/>
        </authorList>
    </citation>
    <scope>NUCLEOTIDE SEQUENCE [LARGE SCALE GENOMIC DNA]</scope>
    <source>
        <strain evidence="5">A17</strain>
        <strain evidence="7 8">cv. Jemalong A17</strain>
    </source>
</reference>
<feature type="region of interest" description="Disordered" evidence="3">
    <location>
        <begin position="886"/>
        <end position="955"/>
    </location>
</feature>
<dbReference type="Gramene" id="rna45872">
    <property type="protein sequence ID" value="RHN39804.1"/>
    <property type="gene ID" value="gene45872"/>
</dbReference>
<feature type="region of interest" description="Disordered" evidence="3">
    <location>
        <begin position="230"/>
        <end position="263"/>
    </location>
</feature>
<dbReference type="InterPro" id="IPR003103">
    <property type="entry name" value="BAG_domain"/>
</dbReference>
<dbReference type="EnsemblPlants" id="KEH18751">
    <property type="protein sequence ID" value="KEH18751"/>
    <property type="gene ID" value="MTR_8g028265"/>
</dbReference>
<dbReference type="FunFam" id="1.20.58.120:FF:000010">
    <property type="entry name" value="BAG family molecular chaperone regulator 6"/>
    <property type="match status" value="1"/>
</dbReference>
<feature type="region of interest" description="Disordered" evidence="3">
    <location>
        <begin position="971"/>
        <end position="1006"/>
    </location>
</feature>
<dbReference type="GO" id="GO:0005516">
    <property type="term" value="F:calmodulin binding"/>
    <property type="evidence" value="ECO:0007669"/>
    <property type="project" value="UniProtKB-KW"/>
</dbReference>
<keyword evidence="1" id="KW-0112">Calmodulin-binding</keyword>
<dbReference type="OrthoDB" id="787121at2759"/>
<dbReference type="PROSITE" id="PS51035">
    <property type="entry name" value="BAG"/>
    <property type="match status" value="1"/>
</dbReference>
<dbReference type="PANTHER" id="PTHR33322">
    <property type="entry name" value="BAG DOMAIN CONTAINING PROTEIN, EXPRESSED"/>
    <property type="match status" value="1"/>
</dbReference>
<dbReference type="CDD" id="cd23767">
    <property type="entry name" value="IQCD"/>
    <property type="match status" value="1"/>
</dbReference>
<accession>G7ZYR2</accession>
<dbReference type="EMBL" id="PSQE01000008">
    <property type="protein sequence ID" value="RHN39804.1"/>
    <property type="molecule type" value="Genomic_DNA"/>
</dbReference>
<sequence length="1081" mass="121587">MIPGYRNMDSYPFQRNQIPFPYYHHPSMEPVPPQMTKSPFPYEQPWPYASNYNHPIPPHFCYGHNNYPCYNSHIPSYPPHVPSPSPMYYSGGCPSFFGPYYPQSHYNMELPRYEYDKYMPREHHCCGCSNHSCSQKEDKSVKVEEQKPDVGKKENDAMVPIQFRNFPYPLAWIQPEYYGNKQPESFKVDEQDKLLHDKRPNADVQPKVEPRMWSGWLPFDVKGDPNMFRDGDGIRSLEKETDSKKEEAENGRMEQKHQSDQKRSEFPFPFFLFPYYNNQEEGGKAKSDDVKFTDRSVSDITEKANNQRSIPVKQIESNHEKNDLHGSGKREMNDAKENVTKKDSNSMSKRRPTSPPKGSKLPPVCLRVDPLPRKKNGNGSSRSPSPPASKEHLKATSFGSKNIPLRDIKDRTEPNSDSKSAPKASEEVAPEMKTTQACQNKTNDKKEEKGAENITGESSEHSTEDRNTTTNEGGKSGRRVLSDADAAVLIQAVYRGYLVRKWEPLKKLRQIGEVSKEVTDVRAHVQAFEGHSDFQNDNKQKIAIGETIMRLLLKLDTIQGLHPSLREIRKSLARELVTLQEKLDSITVKNPCQQPHEDAKDPVEVTSLNVQNEKLNQEQQEEKVASEKDSSEGTSDGSPKEQFCMKDDDGRSESRSHVDSASSERTKPHVDSALSERTKTTMLPNGLINEDSSPVMAADASDSTSDLVDKTDLECKSKSEVIDIPIVVDKLDTTALKDSPVGANDDNISDNSASEGLDSDMHALKELPVGVLDEDTATFEGTNTSGNVQSEVHAENEVFIEELPVGVLDEETAISKETNTSETEVQAGNEVFIEELPVGVLDEDTATSEETNTSENEVQAGNEVFIKELPVGLLVEDPEKFEVEISKHDAKDTQLEQPRVEEKEDVKSSEESDGWVKIEFQKEDDGHIADTPIDTEESGIGIDSKLPPLEISDHGNQEANDLDIIMMNEKEPEEKLAQQETKADVQDTADREPTGTKTKVSADLNGDMRLLEENEKLRKLMKELLEAGNEQISVISTLTGRVKDLEKKLAKTKRSKKVRTKRHKPVTPKMSWSMSCSNSSE</sequence>
<name>G7ZYR2_MEDTR</name>
<feature type="compositionally biased region" description="Basic and acidic residues" evidence="3">
    <location>
        <begin position="458"/>
        <end position="467"/>
    </location>
</feature>
<dbReference type="PaxDb" id="3880-AES84350"/>
<keyword evidence="2" id="KW-0143">Chaperone</keyword>
<organism evidence="5 8">
    <name type="scientific">Medicago truncatula</name>
    <name type="common">Barrel medic</name>
    <name type="synonym">Medicago tribuloides</name>
    <dbReference type="NCBI Taxonomy" id="3880"/>
    <lineage>
        <taxon>Eukaryota</taxon>
        <taxon>Viridiplantae</taxon>
        <taxon>Streptophyta</taxon>
        <taxon>Embryophyta</taxon>
        <taxon>Tracheophyta</taxon>
        <taxon>Spermatophyta</taxon>
        <taxon>Magnoliopsida</taxon>
        <taxon>eudicotyledons</taxon>
        <taxon>Gunneridae</taxon>
        <taxon>Pentapetalae</taxon>
        <taxon>rosids</taxon>
        <taxon>fabids</taxon>
        <taxon>Fabales</taxon>
        <taxon>Fabaceae</taxon>
        <taxon>Papilionoideae</taxon>
        <taxon>50 kb inversion clade</taxon>
        <taxon>NPAAA clade</taxon>
        <taxon>Hologalegina</taxon>
        <taxon>IRL clade</taxon>
        <taxon>Trifolieae</taxon>
        <taxon>Medicago</taxon>
    </lineage>
</organism>
<feature type="compositionally biased region" description="Basic and acidic residues" evidence="3">
    <location>
        <begin position="886"/>
        <end position="928"/>
    </location>
</feature>
<feature type="compositionally biased region" description="Basic and acidic residues" evidence="3">
    <location>
        <begin position="643"/>
        <end position="679"/>
    </location>
</feature>
<evidence type="ECO:0000256" key="1">
    <source>
        <dbReference type="ARBA" id="ARBA00022860"/>
    </source>
</evidence>
<dbReference type="InterPro" id="IPR036533">
    <property type="entry name" value="BAG_dom_sf"/>
</dbReference>
<proteinExistence type="predicted"/>
<dbReference type="InterPro" id="IPR000048">
    <property type="entry name" value="IQ_motif_EF-hand-BS"/>
</dbReference>
<dbReference type="OMA" id="KQFPFPI"/>
<dbReference type="Proteomes" id="UP000265566">
    <property type="component" value="Chromosome 8"/>
</dbReference>
<reference evidence="5 8" key="2">
    <citation type="journal article" date="2014" name="BMC Genomics">
        <title>An improved genome release (version Mt4.0) for the model legume Medicago truncatula.</title>
        <authorList>
            <person name="Tang H."/>
            <person name="Krishnakumar V."/>
            <person name="Bidwell S."/>
            <person name="Rosen B."/>
            <person name="Chan A."/>
            <person name="Zhou S."/>
            <person name="Gentzbittel L."/>
            <person name="Childs K.L."/>
            <person name="Yandell M."/>
            <person name="Gundlach H."/>
            <person name="Mayer K.F."/>
            <person name="Schwartz D.C."/>
            <person name="Town C.D."/>
        </authorList>
    </citation>
    <scope>GENOME REANNOTATION</scope>
    <source>
        <strain evidence="5">A17</strain>
        <strain evidence="7 8">cv. Jemalong A17</strain>
    </source>
</reference>
<feature type="domain" description="BAG" evidence="4">
    <location>
        <begin position="510"/>
        <end position="587"/>
    </location>
</feature>
<feature type="compositionally biased region" description="Low complexity" evidence="3">
    <location>
        <begin position="1071"/>
        <end position="1081"/>
    </location>
</feature>
<dbReference type="Pfam" id="PF00612">
    <property type="entry name" value="IQ"/>
    <property type="match status" value="1"/>
</dbReference>
<feature type="compositionally biased region" description="Basic and acidic residues" evidence="3">
    <location>
        <begin position="316"/>
        <end position="344"/>
    </location>
</feature>
<feature type="region of interest" description="Disordered" evidence="3">
    <location>
        <begin position="1049"/>
        <end position="1081"/>
    </location>
</feature>
<dbReference type="eggNOG" id="ENOG502QRHM">
    <property type="taxonomic scope" value="Eukaryota"/>
</dbReference>
<dbReference type="GO" id="GO:0006457">
    <property type="term" value="P:protein folding"/>
    <property type="evidence" value="ECO:0000318"/>
    <property type="project" value="GO_Central"/>
</dbReference>
<dbReference type="Proteomes" id="UP000002051">
    <property type="component" value="Chromosome 8"/>
</dbReference>
<dbReference type="EMBL" id="CM001224">
    <property type="protein sequence ID" value="KEH18751.1"/>
    <property type="molecule type" value="Genomic_DNA"/>
</dbReference>
<feature type="compositionally biased region" description="Basic and acidic residues" evidence="3">
    <location>
        <begin position="404"/>
        <end position="416"/>
    </location>
</feature>
<feature type="compositionally biased region" description="Basic and acidic residues" evidence="3">
    <location>
        <begin position="442"/>
        <end position="451"/>
    </location>
</feature>
<dbReference type="InterPro" id="IPR040400">
    <property type="entry name" value="BAG5/6/7/8"/>
</dbReference>
<dbReference type="GO" id="GO:0051087">
    <property type="term" value="F:protein-folding chaperone binding"/>
    <property type="evidence" value="ECO:0007669"/>
    <property type="project" value="InterPro"/>
</dbReference>
<evidence type="ECO:0000313" key="5">
    <source>
        <dbReference type="EMBL" id="KEH18751.1"/>
    </source>
</evidence>
<dbReference type="HOGENOM" id="CLU_007206_0_0_1"/>
<feature type="region of interest" description="Disordered" evidence="3">
    <location>
        <begin position="298"/>
        <end position="478"/>
    </location>
</feature>
<evidence type="ECO:0000313" key="7">
    <source>
        <dbReference type="EnsemblPlants" id="KEH18751"/>
    </source>
</evidence>
<dbReference type="SMART" id="SM00264">
    <property type="entry name" value="BAG"/>
    <property type="match status" value="1"/>
</dbReference>
<feature type="compositionally biased region" description="Basic residues" evidence="3">
    <location>
        <begin position="1050"/>
        <end position="1066"/>
    </location>
</feature>
<dbReference type="SUPFAM" id="SSF63491">
    <property type="entry name" value="BAG domain"/>
    <property type="match status" value="1"/>
</dbReference>
<evidence type="ECO:0000313" key="6">
    <source>
        <dbReference type="EMBL" id="RHN39804.1"/>
    </source>
</evidence>
<feature type="region of interest" description="Disordered" evidence="3">
    <location>
        <begin position="614"/>
        <end position="704"/>
    </location>
</feature>
<dbReference type="Gene3D" id="1.20.58.120">
    <property type="entry name" value="BAG domain"/>
    <property type="match status" value="1"/>
</dbReference>
<evidence type="ECO:0000259" key="4">
    <source>
        <dbReference type="PROSITE" id="PS51035"/>
    </source>
</evidence>
<protein>
    <submittedName>
        <fullName evidence="5">BAG domain protein</fullName>
    </submittedName>
    <submittedName>
        <fullName evidence="6">Putative IQ motif, EF-hand binding, BAG domain-containing protein</fullName>
    </submittedName>
</protein>
<dbReference type="PROSITE" id="PS50096">
    <property type="entry name" value="IQ"/>
    <property type="match status" value="1"/>
</dbReference>
<evidence type="ECO:0000256" key="3">
    <source>
        <dbReference type="SAM" id="MobiDB-lite"/>
    </source>
</evidence>
<feature type="compositionally biased region" description="Basic and acidic residues" evidence="3">
    <location>
        <begin position="971"/>
        <end position="994"/>
    </location>
</feature>
<gene>
    <name evidence="7" type="primary">25500781</name>
    <name evidence="5" type="ordered locus">MTR_8g028265</name>
    <name evidence="6" type="ORF">MtrunA17_Chr8g0347891</name>
</gene>
<dbReference type="STRING" id="3880.G7ZYR2"/>
<dbReference type="AlphaFoldDB" id="G7ZYR2"/>
<dbReference type="KEGG" id="mtr:25500781"/>
<reference evidence="7" key="3">
    <citation type="submission" date="2015-04" db="UniProtKB">
        <authorList>
            <consortium name="EnsemblPlants"/>
        </authorList>
    </citation>
    <scope>IDENTIFICATION</scope>
    <source>
        <strain evidence="7">cv. Jemalong A17</strain>
    </source>
</reference>
<reference evidence="6" key="4">
    <citation type="journal article" date="2018" name="Nat. Plants">
        <title>Whole-genome landscape of Medicago truncatula symbiotic genes.</title>
        <authorList>
            <person name="Pecrix Y."/>
            <person name="Gamas P."/>
            <person name="Carrere S."/>
        </authorList>
    </citation>
    <scope>NUCLEOTIDE SEQUENCE</scope>
    <source>
        <tissue evidence="6">Leaves</tissue>
    </source>
</reference>
<evidence type="ECO:0000313" key="8">
    <source>
        <dbReference type="Proteomes" id="UP000002051"/>
    </source>
</evidence>
<keyword evidence="8" id="KW-1185">Reference proteome</keyword>
<feature type="region of interest" description="Disordered" evidence="3">
    <location>
        <begin position="737"/>
        <end position="757"/>
    </location>
</feature>
<feature type="compositionally biased region" description="Basic and acidic residues" evidence="3">
    <location>
        <begin position="620"/>
        <end position="631"/>
    </location>
</feature>
<evidence type="ECO:0000256" key="2">
    <source>
        <dbReference type="ARBA" id="ARBA00023186"/>
    </source>
</evidence>